<organism evidence="1 2">
    <name type="scientific">Nitzschia inconspicua</name>
    <dbReference type="NCBI Taxonomy" id="303405"/>
    <lineage>
        <taxon>Eukaryota</taxon>
        <taxon>Sar</taxon>
        <taxon>Stramenopiles</taxon>
        <taxon>Ochrophyta</taxon>
        <taxon>Bacillariophyta</taxon>
        <taxon>Bacillariophyceae</taxon>
        <taxon>Bacillariophycidae</taxon>
        <taxon>Bacillariales</taxon>
        <taxon>Bacillariaceae</taxon>
        <taxon>Nitzschia</taxon>
    </lineage>
</organism>
<reference evidence="1" key="1">
    <citation type="journal article" date="2021" name="Sci. Rep.">
        <title>Diploid genomic architecture of Nitzschia inconspicua, an elite biomass production diatom.</title>
        <authorList>
            <person name="Oliver A."/>
            <person name="Podell S."/>
            <person name="Pinowska A."/>
            <person name="Traller J.C."/>
            <person name="Smith S.R."/>
            <person name="McClure R."/>
            <person name="Beliaev A."/>
            <person name="Bohutskyi P."/>
            <person name="Hill E.A."/>
            <person name="Rabines A."/>
            <person name="Zheng H."/>
            <person name="Allen L.Z."/>
            <person name="Kuo A."/>
            <person name="Grigoriev I.V."/>
            <person name="Allen A.E."/>
            <person name="Hazlebeck D."/>
            <person name="Allen E.E."/>
        </authorList>
    </citation>
    <scope>NUCLEOTIDE SEQUENCE</scope>
    <source>
        <strain evidence="1">Hildebrandi</strain>
    </source>
</reference>
<dbReference type="EMBL" id="JAGRRH010000114">
    <property type="protein sequence ID" value="KAG7336647.1"/>
    <property type="molecule type" value="Genomic_DNA"/>
</dbReference>
<proteinExistence type="predicted"/>
<dbReference type="Proteomes" id="UP000693970">
    <property type="component" value="Unassembled WGS sequence"/>
</dbReference>
<evidence type="ECO:0000313" key="2">
    <source>
        <dbReference type="Proteomes" id="UP000693970"/>
    </source>
</evidence>
<name>A0A9K3K3Y1_9STRA</name>
<gene>
    <name evidence="1" type="ORF">IV203_024581</name>
</gene>
<keyword evidence="2" id="KW-1185">Reference proteome</keyword>
<dbReference type="AlphaFoldDB" id="A0A9K3K3Y1"/>
<reference evidence="1" key="2">
    <citation type="submission" date="2021-04" db="EMBL/GenBank/DDBJ databases">
        <authorList>
            <person name="Podell S."/>
        </authorList>
    </citation>
    <scope>NUCLEOTIDE SEQUENCE</scope>
    <source>
        <strain evidence="1">Hildebrandi</strain>
    </source>
</reference>
<protein>
    <submittedName>
        <fullName evidence="1">Uncharacterized protein</fullName>
    </submittedName>
</protein>
<evidence type="ECO:0000313" key="1">
    <source>
        <dbReference type="EMBL" id="KAG7336647.1"/>
    </source>
</evidence>
<comment type="caution">
    <text evidence="1">The sequence shown here is derived from an EMBL/GenBank/DDBJ whole genome shotgun (WGS) entry which is preliminary data.</text>
</comment>
<accession>A0A9K3K3Y1</accession>
<sequence>MRKCKLRPGVGCKATILTKFIHRFFFHQTPDDGIARTCCRSCLFQSKDIAISGAAPPPSDAFGWVALTVKDNRELVLIVDERPIDDIFPFDYDIFGEDKQEILGFGNWIGNIGVFVLMDRPKLIVQSIGKTIILCRRDFFSIVGEDVIGGRSREHSHSG</sequence>